<proteinExistence type="predicted"/>
<organism evidence="1 2">
    <name type="scientific">Sphingomonas yabuuchiae</name>
    <dbReference type="NCBI Taxonomy" id="172044"/>
    <lineage>
        <taxon>Bacteria</taxon>
        <taxon>Pseudomonadati</taxon>
        <taxon>Pseudomonadota</taxon>
        <taxon>Alphaproteobacteria</taxon>
        <taxon>Sphingomonadales</taxon>
        <taxon>Sphingomonadaceae</taxon>
        <taxon>Sphingomonas</taxon>
    </lineage>
</organism>
<dbReference type="Proteomes" id="UP000584663">
    <property type="component" value="Unassembled WGS sequence"/>
</dbReference>
<sequence>MKVLVLSHLNVNDRTSVVQALDTTLDALPGLSRSCTGWGDRGRRFMQFQHPRRGGPFDVGIHFTVEATQTMLRYQTVVD</sequence>
<protein>
    <submittedName>
        <fullName evidence="1">Uncharacterized protein</fullName>
    </submittedName>
</protein>
<evidence type="ECO:0000313" key="1">
    <source>
        <dbReference type="EMBL" id="MBB4608281.1"/>
    </source>
</evidence>
<evidence type="ECO:0000313" key="2">
    <source>
        <dbReference type="Proteomes" id="UP000584663"/>
    </source>
</evidence>
<gene>
    <name evidence="1" type="ORF">GGQ89_000469</name>
</gene>
<dbReference type="RefSeq" id="WP_380865238.1">
    <property type="nucleotide sequence ID" value="NZ_JBHSVJ010000001.1"/>
</dbReference>
<name>A0ABR6K5B5_9SPHN</name>
<comment type="caution">
    <text evidence="1">The sequence shown here is derived from an EMBL/GenBank/DDBJ whole genome shotgun (WGS) entry which is preliminary data.</text>
</comment>
<accession>A0ABR6K5B5</accession>
<keyword evidence="2" id="KW-1185">Reference proteome</keyword>
<reference evidence="1 2" key="1">
    <citation type="submission" date="2020-08" db="EMBL/GenBank/DDBJ databases">
        <title>Genomic Encyclopedia of Type Strains, Phase IV (KMG-IV): sequencing the most valuable type-strain genomes for metagenomic binning, comparative biology and taxonomic classification.</title>
        <authorList>
            <person name="Goeker M."/>
        </authorList>
    </citation>
    <scope>NUCLEOTIDE SEQUENCE [LARGE SCALE GENOMIC DNA]</scope>
    <source>
        <strain evidence="1 2">DSM 14562</strain>
    </source>
</reference>
<dbReference type="EMBL" id="JACHNX010000001">
    <property type="protein sequence ID" value="MBB4608281.1"/>
    <property type="molecule type" value="Genomic_DNA"/>
</dbReference>